<gene>
    <name evidence="1" type="ORF">PaecuDRAFT_4505</name>
</gene>
<dbReference type="RefSeq" id="WP_006040488.1">
    <property type="nucleotide sequence ID" value="NZ_AEDD01000014.1"/>
</dbReference>
<organism evidence="1 2">
    <name type="scientific">Paenibacillus curdlanolyticus YK9</name>
    <dbReference type="NCBI Taxonomy" id="717606"/>
    <lineage>
        <taxon>Bacteria</taxon>
        <taxon>Bacillati</taxon>
        <taxon>Bacillota</taxon>
        <taxon>Bacilli</taxon>
        <taxon>Bacillales</taxon>
        <taxon>Paenibacillaceae</taxon>
        <taxon>Paenibacillus</taxon>
    </lineage>
</organism>
<keyword evidence="2" id="KW-1185">Reference proteome</keyword>
<proteinExistence type="predicted"/>
<dbReference type="Proteomes" id="UP000005387">
    <property type="component" value="Unassembled WGS sequence"/>
</dbReference>
<dbReference type="OrthoDB" id="2967153at2"/>
<dbReference type="eggNOG" id="ENOG5033ND0">
    <property type="taxonomic scope" value="Bacteria"/>
</dbReference>
<reference evidence="1 2" key="1">
    <citation type="submission" date="2010-07" db="EMBL/GenBank/DDBJ databases">
        <title>The draft genome of Paenibacillus curdlanolyticus YK9.</title>
        <authorList>
            <consortium name="US DOE Joint Genome Institute (JGI-PGF)"/>
            <person name="Lucas S."/>
            <person name="Copeland A."/>
            <person name="Lapidus A."/>
            <person name="Cheng J.-F."/>
            <person name="Bruce D."/>
            <person name="Goodwin L."/>
            <person name="Pitluck S."/>
            <person name="Land M.L."/>
            <person name="Hauser L."/>
            <person name="Chang Y.-J."/>
            <person name="Jeffries C."/>
            <person name="Anderson I.J."/>
            <person name="Johnson E."/>
            <person name="Loganathan U."/>
            <person name="Mulhopadhyay B."/>
            <person name="Kyrpides N."/>
            <person name="Woyke T.J."/>
        </authorList>
    </citation>
    <scope>NUCLEOTIDE SEQUENCE [LARGE SCALE GENOMIC DNA]</scope>
    <source>
        <strain evidence="1 2">YK9</strain>
    </source>
</reference>
<accession>E0IFP5</accession>
<evidence type="ECO:0008006" key="3">
    <source>
        <dbReference type="Google" id="ProtNLM"/>
    </source>
</evidence>
<dbReference type="EMBL" id="AEDD01000014">
    <property type="protein sequence ID" value="EFM08711.1"/>
    <property type="molecule type" value="Genomic_DNA"/>
</dbReference>
<sequence length="99" mass="11385">MYICFAEYCITPEHRQAYLAYSAQVARQGESAPTIYEGTDQPNVFVELWTAPTEAEAEVIKQERLSEQSPWHRIKEWVEGGEAKVHVWTFRPISSAIPE</sequence>
<evidence type="ECO:0000313" key="2">
    <source>
        <dbReference type="Proteomes" id="UP000005387"/>
    </source>
</evidence>
<dbReference type="AlphaFoldDB" id="E0IFP5"/>
<protein>
    <recommendedName>
        <fullName evidence="3">DUF1330 domain-containing protein</fullName>
    </recommendedName>
</protein>
<evidence type="ECO:0000313" key="1">
    <source>
        <dbReference type="EMBL" id="EFM08711.1"/>
    </source>
</evidence>
<name>E0IFP5_9BACL</name>